<dbReference type="AlphaFoldDB" id="A0A552E6B7"/>
<comment type="caution">
    <text evidence="1">The sequence shown here is derived from an EMBL/GenBank/DDBJ whole genome shotgun (WGS) entry which is preliminary data.</text>
</comment>
<dbReference type="EMBL" id="SFBK01000039">
    <property type="protein sequence ID" value="TRU29964.1"/>
    <property type="molecule type" value="Genomic_DNA"/>
</dbReference>
<proteinExistence type="predicted"/>
<name>A0A552E6B7_MICAE</name>
<accession>A0A552E6B7</accession>
<evidence type="ECO:0000313" key="1">
    <source>
        <dbReference type="EMBL" id="TRU29964.1"/>
    </source>
</evidence>
<protein>
    <submittedName>
        <fullName evidence="1">Uncharacterized protein</fullName>
    </submittedName>
</protein>
<reference evidence="1 2" key="1">
    <citation type="submission" date="2019-01" db="EMBL/GenBank/DDBJ databases">
        <title>Coherence of Microcystis species and biogeography revealed through population genomics.</title>
        <authorList>
            <person name="Perez-Carrascal O.M."/>
            <person name="Terrat Y."/>
            <person name="Giani A."/>
            <person name="Fortin N."/>
            <person name="Tromas N."/>
            <person name="Shapiro B.J."/>
        </authorList>
    </citation>
    <scope>NUCLEOTIDE SEQUENCE [LARGE SCALE GENOMIC DNA]</scope>
    <source>
        <strain evidence="1">Ma_QC_B_20070730_S2</strain>
    </source>
</reference>
<gene>
    <name evidence="1" type="ORF">EWV80_02935</name>
</gene>
<organism evidence="1 2">
    <name type="scientific">Microcystis aeruginosa Ma_QC_B_20070730_S2</name>
    <dbReference type="NCBI Taxonomy" id="2486256"/>
    <lineage>
        <taxon>Bacteria</taxon>
        <taxon>Bacillati</taxon>
        <taxon>Cyanobacteriota</taxon>
        <taxon>Cyanophyceae</taxon>
        <taxon>Oscillatoriophycideae</taxon>
        <taxon>Chroococcales</taxon>
        <taxon>Microcystaceae</taxon>
        <taxon>Microcystis</taxon>
    </lineage>
</organism>
<evidence type="ECO:0000313" key="2">
    <source>
        <dbReference type="Proteomes" id="UP000320551"/>
    </source>
</evidence>
<sequence length="59" mass="7389">MIFNAYLLKYQMQTQEFLRRFENNELQHTLDFDEWMGEPWMLEALLQDKEEIEEIEFVD</sequence>
<dbReference type="Proteomes" id="UP000320551">
    <property type="component" value="Unassembled WGS sequence"/>
</dbReference>